<name>A0ABY7NBX5_9MICO</name>
<sequence length="325" mass="36265">MGTLTADIVGLGLFAKRAWLRDRGWGDGVLRGAVLRGEIVRVRKGWYTVPWAPPSAVEAVRIGGRLTGLSALRSYGLWTPQTRKLHVAVPVAARGLRQPGDMRARLNVGDSNIRVTWTEEPNPRRGPFVWRTSLTDTLVHILCTHDRVTAIVCIDAALHGAREHQIGITEEDLDVIFARAPCRTRSWRSEVDGRAEAGGETEFRLKCLHAGIPFVPQPVVVGVGRLDGQIGPSTFVEVDGEEWHNDSAAFEADRERVLAVVARNGRTLRFSYKLMRHKWELCERAMRCSLVDDYQLSRVTGFPAFPGRMRPRRTSAESSEGETRV</sequence>
<dbReference type="RefSeq" id="WP_281534080.1">
    <property type="nucleotide sequence ID" value="NZ_CP075584.1"/>
</dbReference>
<dbReference type="Proteomes" id="UP001212421">
    <property type="component" value="Chromosome"/>
</dbReference>
<organism evidence="1 2">
    <name type="scientific">Cryobacterium breve</name>
    <dbReference type="NCBI Taxonomy" id="1259258"/>
    <lineage>
        <taxon>Bacteria</taxon>
        <taxon>Bacillati</taxon>
        <taxon>Actinomycetota</taxon>
        <taxon>Actinomycetes</taxon>
        <taxon>Micrococcales</taxon>
        <taxon>Microbacteriaceae</taxon>
        <taxon>Cryobacterium</taxon>
    </lineage>
</organism>
<gene>
    <name evidence="1" type="ORF">KIV56_14320</name>
</gene>
<evidence type="ECO:0000313" key="1">
    <source>
        <dbReference type="EMBL" id="WBM79497.1"/>
    </source>
</evidence>
<evidence type="ECO:0008006" key="3">
    <source>
        <dbReference type="Google" id="ProtNLM"/>
    </source>
</evidence>
<evidence type="ECO:0000313" key="2">
    <source>
        <dbReference type="Proteomes" id="UP001212421"/>
    </source>
</evidence>
<reference evidence="1 2" key="1">
    <citation type="submission" date="2021-05" db="EMBL/GenBank/DDBJ databases">
        <authorList>
            <person name="Kumar R."/>
            <person name="Kumar A."/>
            <person name="Mukhia S."/>
        </authorList>
    </citation>
    <scope>NUCLEOTIDE SEQUENCE [LARGE SCALE GENOMIC DNA]</scope>
    <source>
        <strain evidence="1 2">ERMR7:08</strain>
    </source>
</reference>
<accession>A0ABY7NBX5</accession>
<protein>
    <recommendedName>
        <fullName evidence="3">Type IV toxin-antitoxin system AbiEi family antitoxin domain-containing protein</fullName>
    </recommendedName>
</protein>
<keyword evidence="2" id="KW-1185">Reference proteome</keyword>
<proteinExistence type="predicted"/>
<dbReference type="EMBL" id="CP075584">
    <property type="protein sequence ID" value="WBM79497.1"/>
    <property type="molecule type" value="Genomic_DNA"/>
</dbReference>